<evidence type="ECO:0000256" key="4">
    <source>
        <dbReference type="ARBA" id="ARBA00022989"/>
    </source>
</evidence>
<keyword evidence="5 8" id="KW-0472">Membrane</keyword>
<dbReference type="Pfam" id="PF00230">
    <property type="entry name" value="MIP"/>
    <property type="match status" value="1"/>
</dbReference>
<dbReference type="Proteomes" id="UP000789595">
    <property type="component" value="Unassembled WGS sequence"/>
</dbReference>
<evidence type="ECO:0000313" key="9">
    <source>
        <dbReference type="EMBL" id="CAH0364916.1"/>
    </source>
</evidence>
<keyword evidence="3 6" id="KW-0812">Transmembrane</keyword>
<feature type="transmembrane region" description="Helical" evidence="8">
    <location>
        <begin position="244"/>
        <end position="265"/>
    </location>
</feature>
<dbReference type="PANTHER" id="PTHR19139">
    <property type="entry name" value="AQUAPORIN TRANSPORTER"/>
    <property type="match status" value="1"/>
</dbReference>
<feature type="transmembrane region" description="Helical" evidence="8">
    <location>
        <begin position="170"/>
        <end position="191"/>
    </location>
</feature>
<reference evidence="9" key="1">
    <citation type="submission" date="2021-11" db="EMBL/GenBank/DDBJ databases">
        <authorList>
            <consortium name="Genoscope - CEA"/>
            <person name="William W."/>
        </authorList>
    </citation>
    <scope>NUCLEOTIDE SEQUENCE</scope>
</reference>
<feature type="transmembrane region" description="Helical" evidence="8">
    <location>
        <begin position="296"/>
        <end position="314"/>
    </location>
</feature>
<feature type="compositionally biased region" description="Low complexity" evidence="7">
    <location>
        <begin position="60"/>
        <end position="75"/>
    </location>
</feature>
<dbReference type="EMBL" id="CAKKNE010000001">
    <property type="protein sequence ID" value="CAH0364916.1"/>
    <property type="molecule type" value="Genomic_DNA"/>
</dbReference>
<gene>
    <name evidence="9" type="ORF">PECAL_1P13070</name>
</gene>
<feature type="region of interest" description="Disordered" evidence="7">
    <location>
        <begin position="37"/>
        <end position="86"/>
    </location>
</feature>
<dbReference type="OrthoDB" id="3222at2759"/>
<evidence type="ECO:0000256" key="3">
    <source>
        <dbReference type="ARBA" id="ARBA00022692"/>
    </source>
</evidence>
<protein>
    <recommendedName>
        <fullName evidence="11">Aquaporin</fullName>
    </recommendedName>
</protein>
<name>A0A8J2WX22_9STRA</name>
<dbReference type="Gene3D" id="1.20.1080.10">
    <property type="entry name" value="Glycerol uptake facilitator protein"/>
    <property type="match status" value="1"/>
</dbReference>
<comment type="subcellular location">
    <subcellularLocation>
        <location evidence="1">Membrane</location>
        <topology evidence="1">Multi-pass membrane protein</topology>
    </subcellularLocation>
</comment>
<feature type="transmembrane region" description="Helical" evidence="8">
    <location>
        <begin position="14"/>
        <end position="37"/>
    </location>
</feature>
<proteinExistence type="inferred from homology"/>
<evidence type="ECO:0000256" key="1">
    <source>
        <dbReference type="ARBA" id="ARBA00004141"/>
    </source>
</evidence>
<organism evidence="9 10">
    <name type="scientific">Pelagomonas calceolata</name>
    <dbReference type="NCBI Taxonomy" id="35677"/>
    <lineage>
        <taxon>Eukaryota</taxon>
        <taxon>Sar</taxon>
        <taxon>Stramenopiles</taxon>
        <taxon>Ochrophyta</taxon>
        <taxon>Pelagophyceae</taxon>
        <taxon>Pelagomonadales</taxon>
        <taxon>Pelagomonadaceae</taxon>
        <taxon>Pelagomonas</taxon>
    </lineage>
</organism>
<dbReference type="InterPro" id="IPR034294">
    <property type="entry name" value="Aquaporin_transptr"/>
</dbReference>
<keyword evidence="4 8" id="KW-1133">Transmembrane helix</keyword>
<evidence type="ECO:0000256" key="8">
    <source>
        <dbReference type="SAM" id="Phobius"/>
    </source>
</evidence>
<keyword evidence="10" id="KW-1185">Reference proteome</keyword>
<evidence type="ECO:0000256" key="6">
    <source>
        <dbReference type="RuleBase" id="RU000477"/>
    </source>
</evidence>
<dbReference type="PANTHER" id="PTHR19139:SF199">
    <property type="entry name" value="MIP17260P"/>
    <property type="match status" value="1"/>
</dbReference>
<evidence type="ECO:0000313" key="10">
    <source>
        <dbReference type="Proteomes" id="UP000789595"/>
    </source>
</evidence>
<dbReference type="SUPFAM" id="SSF81338">
    <property type="entry name" value="Aquaporin-like"/>
    <property type="match status" value="1"/>
</dbReference>
<feature type="transmembrane region" description="Helical" evidence="8">
    <location>
        <begin position="211"/>
        <end position="232"/>
    </location>
</feature>
<accession>A0A8J2WX22</accession>
<dbReference type="InterPro" id="IPR000425">
    <property type="entry name" value="MIP"/>
</dbReference>
<evidence type="ECO:0000256" key="2">
    <source>
        <dbReference type="ARBA" id="ARBA00006175"/>
    </source>
</evidence>
<comment type="similarity">
    <text evidence="2 6">Belongs to the MIP/aquaporin (TC 1.A.8) family.</text>
</comment>
<comment type="caution">
    <text evidence="9">The sequence shown here is derived from an EMBL/GenBank/DDBJ whole genome shotgun (WGS) entry which is preliminary data.</text>
</comment>
<dbReference type="AlphaFoldDB" id="A0A8J2WX22"/>
<dbReference type="GO" id="GO:0015250">
    <property type="term" value="F:water channel activity"/>
    <property type="evidence" value="ECO:0007669"/>
    <property type="project" value="TreeGrafter"/>
</dbReference>
<keyword evidence="6" id="KW-0813">Transport</keyword>
<evidence type="ECO:0000256" key="7">
    <source>
        <dbReference type="SAM" id="MobiDB-lite"/>
    </source>
</evidence>
<sequence length="421" mass="43896">MPLPINFNAVLSELLAQFLFVFICASAASAPIASIAARGSPRARARRGDAAPRPRPGPPRSGRAAPGAGRPGLAPLTERGGRTRKPPFWKAVHHHAHNAGTGCATGVANEPGWIQQVSLTFGLTITVLAYTIGGRSGGHINGAVTLGLFAAKQIKAPNGSSEYKDAAPQAVANILAQLLGSTIGSAALSTIVDQKADLTGGLGTNGVSDNYSQGEAFFGEIIMTFVLMYVVLETACNPKNAGNIVLAPVAIGFAVYLGHVVLIPIDGCSINPTRSFGPAVVASAQGRTESSRWKDWWVWTFGPCLGALIAVAYYKLVEKVAEFDSTEQQVGTDLEGGGDAAKAFEKVSEFAGKMAADGQANPCEGLENAAQLELFVDHSKKVVEHIEHQAKAHEARVLTAAARKQLQEIDDTAVGGPGGDE</sequence>
<evidence type="ECO:0000256" key="5">
    <source>
        <dbReference type="ARBA" id="ARBA00023136"/>
    </source>
</evidence>
<dbReference type="PRINTS" id="PR00783">
    <property type="entry name" value="MINTRINSICP"/>
</dbReference>
<evidence type="ECO:0008006" key="11">
    <source>
        <dbReference type="Google" id="ProtNLM"/>
    </source>
</evidence>
<dbReference type="InterPro" id="IPR023271">
    <property type="entry name" value="Aquaporin-like"/>
</dbReference>
<dbReference type="GO" id="GO:0005886">
    <property type="term" value="C:plasma membrane"/>
    <property type="evidence" value="ECO:0007669"/>
    <property type="project" value="TreeGrafter"/>
</dbReference>